<evidence type="ECO:0000256" key="4">
    <source>
        <dbReference type="ARBA" id="ARBA00023163"/>
    </source>
</evidence>
<evidence type="ECO:0000256" key="3">
    <source>
        <dbReference type="ARBA" id="ARBA00023015"/>
    </source>
</evidence>
<evidence type="ECO:0000256" key="2">
    <source>
        <dbReference type="ARBA" id="ARBA00016807"/>
    </source>
</evidence>
<evidence type="ECO:0000256" key="5">
    <source>
        <dbReference type="ARBA" id="ARBA00025466"/>
    </source>
</evidence>
<sequence>MEDSMCEVKKRQRGKNFTEREKEYLIDLILPYKSIIENVKTDAVWNNKKMRHGQKLLMPTMQFKRLVLEI</sequence>
<evidence type="ECO:0000259" key="6">
    <source>
        <dbReference type="Pfam" id="PF13873"/>
    </source>
</evidence>
<evidence type="ECO:0000313" key="7">
    <source>
        <dbReference type="EMBL" id="CAI6353254.1"/>
    </source>
</evidence>
<comment type="function">
    <text evidence="5">Involved in transvection phenomena (= synapsis-dependent gene expression), where the synaptic pairing of chromosomes carrying genes with which zeste interacts influences the expression of these genes. Zeste binds to DNA and stimulates transcription from a nearby promoter.</text>
</comment>
<gene>
    <name evidence="8" type="ORF">MEUPH1_LOCUS18169</name>
    <name evidence="7" type="ORF">MEUPH1_LOCUS9395</name>
</gene>
<keyword evidence="4" id="KW-0804">Transcription</keyword>
<organism evidence="7 9">
    <name type="scientific">Macrosiphum euphorbiae</name>
    <name type="common">potato aphid</name>
    <dbReference type="NCBI Taxonomy" id="13131"/>
    <lineage>
        <taxon>Eukaryota</taxon>
        <taxon>Metazoa</taxon>
        <taxon>Ecdysozoa</taxon>
        <taxon>Arthropoda</taxon>
        <taxon>Hexapoda</taxon>
        <taxon>Insecta</taxon>
        <taxon>Pterygota</taxon>
        <taxon>Neoptera</taxon>
        <taxon>Paraneoptera</taxon>
        <taxon>Hemiptera</taxon>
        <taxon>Sternorrhyncha</taxon>
        <taxon>Aphidomorpha</taxon>
        <taxon>Aphidoidea</taxon>
        <taxon>Aphididae</taxon>
        <taxon>Macrosiphini</taxon>
        <taxon>Macrosiphum</taxon>
    </lineage>
</organism>
<dbReference type="Pfam" id="PF13873">
    <property type="entry name" value="Myb_DNA-bind_5"/>
    <property type="match status" value="1"/>
</dbReference>
<dbReference type="AlphaFoldDB" id="A0AAV0WBN5"/>
<evidence type="ECO:0000256" key="1">
    <source>
        <dbReference type="ARBA" id="ARBA00011764"/>
    </source>
</evidence>
<dbReference type="EMBL" id="CARXXK010000002">
    <property type="protein sequence ID" value="CAI6353254.1"/>
    <property type="molecule type" value="Genomic_DNA"/>
</dbReference>
<evidence type="ECO:0000313" key="8">
    <source>
        <dbReference type="EMBL" id="CAI6363184.1"/>
    </source>
</evidence>
<comment type="subunit">
    <text evidence="1">Self-associates forming complexes of several hundred monomers.</text>
</comment>
<keyword evidence="9" id="KW-1185">Reference proteome</keyword>
<dbReference type="InterPro" id="IPR028002">
    <property type="entry name" value="Myb_DNA-bind_5"/>
</dbReference>
<protein>
    <recommendedName>
        <fullName evidence="2">Regulatory protein zeste</fullName>
    </recommendedName>
</protein>
<evidence type="ECO:0000313" key="9">
    <source>
        <dbReference type="Proteomes" id="UP001160148"/>
    </source>
</evidence>
<dbReference type="EMBL" id="CARXXK010000003">
    <property type="protein sequence ID" value="CAI6363184.1"/>
    <property type="molecule type" value="Genomic_DNA"/>
</dbReference>
<keyword evidence="3" id="KW-0805">Transcription regulation</keyword>
<comment type="caution">
    <text evidence="7">The sequence shown here is derived from an EMBL/GenBank/DDBJ whole genome shotgun (WGS) entry which is preliminary data.</text>
</comment>
<dbReference type="Proteomes" id="UP001160148">
    <property type="component" value="Unassembled WGS sequence"/>
</dbReference>
<name>A0AAV0WBN5_9HEMI</name>
<feature type="domain" description="Myb/SANT-like DNA-binding" evidence="6">
    <location>
        <begin position="13"/>
        <end position="51"/>
    </location>
</feature>
<proteinExistence type="predicted"/>
<reference evidence="7 9" key="1">
    <citation type="submission" date="2023-01" db="EMBL/GenBank/DDBJ databases">
        <authorList>
            <person name="Whitehead M."/>
        </authorList>
    </citation>
    <scope>NUCLEOTIDE SEQUENCE [LARGE SCALE GENOMIC DNA]</scope>
</reference>
<accession>A0AAV0WBN5</accession>